<evidence type="ECO:0000313" key="1">
    <source>
        <dbReference type="EMBL" id="CAG8801735.1"/>
    </source>
</evidence>
<proteinExistence type="predicted"/>
<dbReference type="Proteomes" id="UP000789405">
    <property type="component" value="Unassembled WGS sequence"/>
</dbReference>
<name>A0A9N9K0Y1_9GLOM</name>
<evidence type="ECO:0000313" key="2">
    <source>
        <dbReference type="Proteomes" id="UP000789405"/>
    </source>
</evidence>
<comment type="caution">
    <text evidence="1">The sequence shown here is derived from an EMBL/GenBank/DDBJ whole genome shotgun (WGS) entry which is preliminary data.</text>
</comment>
<dbReference type="EMBL" id="CAJVPY010036198">
    <property type="protein sequence ID" value="CAG8801735.1"/>
    <property type="molecule type" value="Genomic_DNA"/>
</dbReference>
<feature type="non-terminal residue" evidence="1">
    <location>
        <position position="1"/>
    </location>
</feature>
<protein>
    <submittedName>
        <fullName evidence="1">2057_t:CDS:1</fullName>
    </submittedName>
</protein>
<reference evidence="1" key="1">
    <citation type="submission" date="2021-06" db="EMBL/GenBank/DDBJ databases">
        <authorList>
            <person name="Kallberg Y."/>
            <person name="Tangrot J."/>
            <person name="Rosling A."/>
        </authorList>
    </citation>
    <scope>NUCLEOTIDE SEQUENCE</scope>
    <source>
        <strain evidence="1">MA453B</strain>
    </source>
</reference>
<organism evidence="1 2">
    <name type="scientific">Dentiscutata erythropus</name>
    <dbReference type="NCBI Taxonomy" id="1348616"/>
    <lineage>
        <taxon>Eukaryota</taxon>
        <taxon>Fungi</taxon>
        <taxon>Fungi incertae sedis</taxon>
        <taxon>Mucoromycota</taxon>
        <taxon>Glomeromycotina</taxon>
        <taxon>Glomeromycetes</taxon>
        <taxon>Diversisporales</taxon>
        <taxon>Gigasporaceae</taxon>
        <taxon>Dentiscutata</taxon>
    </lineage>
</organism>
<sequence length="41" mass="4452">SIRFLEYPSFSPYLPSRASPGGFVVNPQWHNCCDLAIGPGA</sequence>
<gene>
    <name evidence="1" type="ORF">DERYTH_LOCUS23519</name>
</gene>
<keyword evidence="2" id="KW-1185">Reference proteome</keyword>
<dbReference type="AlphaFoldDB" id="A0A9N9K0Y1"/>
<accession>A0A9N9K0Y1</accession>